<feature type="domain" description="Pectinesterase inhibitor" evidence="7">
    <location>
        <begin position="30"/>
        <end position="184"/>
    </location>
</feature>
<evidence type="ECO:0000313" key="8">
    <source>
        <dbReference type="EMBL" id="KAG9443807.1"/>
    </source>
</evidence>
<comment type="caution">
    <text evidence="8">The sequence shown here is derived from an EMBL/GenBank/DDBJ whole genome shotgun (WGS) entry which is preliminary data.</text>
</comment>
<dbReference type="Proteomes" id="UP000825729">
    <property type="component" value="Unassembled WGS sequence"/>
</dbReference>
<evidence type="ECO:0000256" key="5">
    <source>
        <dbReference type="ARBA" id="ARBA00038471"/>
    </source>
</evidence>
<proteinExistence type="inferred from homology"/>
<protein>
    <recommendedName>
        <fullName evidence="7">Pectinesterase inhibitor domain-containing protein</fullName>
    </recommendedName>
</protein>
<keyword evidence="3 6" id="KW-0732">Signal</keyword>
<evidence type="ECO:0000256" key="6">
    <source>
        <dbReference type="SAM" id="SignalP"/>
    </source>
</evidence>
<evidence type="ECO:0000256" key="2">
    <source>
        <dbReference type="ARBA" id="ARBA00022525"/>
    </source>
</evidence>
<dbReference type="SMART" id="SM00856">
    <property type="entry name" value="PMEI"/>
    <property type="match status" value="1"/>
</dbReference>
<keyword evidence="4" id="KW-1015">Disulfide bond</keyword>
<dbReference type="CDD" id="cd15798">
    <property type="entry name" value="PMEI-like_3"/>
    <property type="match status" value="1"/>
</dbReference>
<evidence type="ECO:0000256" key="1">
    <source>
        <dbReference type="ARBA" id="ARBA00004239"/>
    </source>
</evidence>
<dbReference type="GO" id="GO:0004857">
    <property type="term" value="F:enzyme inhibitor activity"/>
    <property type="evidence" value="ECO:0007669"/>
    <property type="project" value="InterPro"/>
</dbReference>
<dbReference type="GO" id="GO:0005576">
    <property type="term" value="C:extracellular region"/>
    <property type="evidence" value="ECO:0007669"/>
    <property type="project" value="UniProtKB-SubCell"/>
</dbReference>
<keyword evidence="9" id="KW-1185">Reference proteome</keyword>
<dbReference type="Pfam" id="PF04043">
    <property type="entry name" value="PMEI"/>
    <property type="match status" value="1"/>
</dbReference>
<dbReference type="Gene3D" id="1.20.140.40">
    <property type="entry name" value="Invertase/pectin methylesterase inhibitor family protein"/>
    <property type="match status" value="1"/>
</dbReference>
<evidence type="ECO:0000256" key="3">
    <source>
        <dbReference type="ARBA" id="ARBA00022729"/>
    </source>
</evidence>
<evidence type="ECO:0000313" key="9">
    <source>
        <dbReference type="Proteomes" id="UP000825729"/>
    </source>
</evidence>
<feature type="chain" id="PRO_5043854600" description="Pectinesterase inhibitor domain-containing protein" evidence="6">
    <location>
        <begin position="27"/>
        <end position="196"/>
    </location>
</feature>
<reference evidence="8 9" key="1">
    <citation type="submission" date="2021-07" db="EMBL/GenBank/DDBJ databases">
        <title>The Aristolochia fimbriata genome: insights into angiosperm evolution, floral development and chemical biosynthesis.</title>
        <authorList>
            <person name="Jiao Y."/>
        </authorList>
    </citation>
    <scope>NUCLEOTIDE SEQUENCE [LARGE SCALE GENOMIC DNA]</scope>
    <source>
        <strain evidence="8">IBCAS-2021</strain>
        <tissue evidence="8">Leaf</tissue>
    </source>
</reference>
<comment type="similarity">
    <text evidence="5">Belongs to the PMEI family.</text>
</comment>
<sequence length="196" mass="21084">MAATLMKPSAFLVLLLVAIAANLVNCGPSHADDNVRDACRATRYRELCIHSLASFSGSAKRSPYRWARASVSVTLSEAKKVQGYLSKQKKNGGAKGRAKAALSDCAECFQDAVDELHRSLGELRRLEKKTFEAQMGNVETWVSAALTYADTCLDGFGGSEGRLASSVVRRVENFTYFTSNALALVNKLASGGGGRR</sequence>
<dbReference type="NCBIfam" id="TIGR01614">
    <property type="entry name" value="PME_inhib"/>
    <property type="match status" value="1"/>
</dbReference>
<dbReference type="SUPFAM" id="SSF101148">
    <property type="entry name" value="Plant invertase/pectin methylesterase inhibitor"/>
    <property type="match status" value="1"/>
</dbReference>
<keyword evidence="2" id="KW-0964">Secreted</keyword>
<comment type="subcellular location">
    <subcellularLocation>
        <location evidence="1">Secreted</location>
        <location evidence="1">Extracellular space</location>
    </subcellularLocation>
</comment>
<dbReference type="PANTHER" id="PTHR31080:SF158">
    <property type="entry name" value="PLANT INVERTASE_PECTIN METHYLESTERASE INHIBITOR SUPERFAMILY PROTEIN"/>
    <property type="match status" value="1"/>
</dbReference>
<organism evidence="8 9">
    <name type="scientific">Aristolochia fimbriata</name>
    <name type="common">White veined hardy Dutchman's pipe vine</name>
    <dbReference type="NCBI Taxonomy" id="158543"/>
    <lineage>
        <taxon>Eukaryota</taxon>
        <taxon>Viridiplantae</taxon>
        <taxon>Streptophyta</taxon>
        <taxon>Embryophyta</taxon>
        <taxon>Tracheophyta</taxon>
        <taxon>Spermatophyta</taxon>
        <taxon>Magnoliopsida</taxon>
        <taxon>Magnoliidae</taxon>
        <taxon>Piperales</taxon>
        <taxon>Aristolochiaceae</taxon>
        <taxon>Aristolochia</taxon>
    </lineage>
</organism>
<dbReference type="AlphaFoldDB" id="A0AAV7E7R4"/>
<name>A0AAV7E7R4_ARIFI</name>
<evidence type="ECO:0000259" key="7">
    <source>
        <dbReference type="SMART" id="SM00856"/>
    </source>
</evidence>
<dbReference type="InterPro" id="IPR035513">
    <property type="entry name" value="Invertase/methylesterase_inhib"/>
</dbReference>
<evidence type="ECO:0000256" key="4">
    <source>
        <dbReference type="ARBA" id="ARBA00023157"/>
    </source>
</evidence>
<dbReference type="EMBL" id="JAINDJ010000006">
    <property type="protein sequence ID" value="KAG9443807.1"/>
    <property type="molecule type" value="Genomic_DNA"/>
</dbReference>
<dbReference type="PANTHER" id="PTHR31080">
    <property type="entry name" value="PECTINESTERASE INHIBITOR-LIKE"/>
    <property type="match status" value="1"/>
</dbReference>
<accession>A0AAV7E7R4</accession>
<dbReference type="FunFam" id="1.20.140.40:FF:000006">
    <property type="entry name" value="Pectinesterase inhibitor 3"/>
    <property type="match status" value="1"/>
</dbReference>
<dbReference type="InterPro" id="IPR006501">
    <property type="entry name" value="Pectinesterase_inhib_dom"/>
</dbReference>
<gene>
    <name evidence="8" type="ORF">H6P81_015147</name>
</gene>
<dbReference type="InterPro" id="IPR051955">
    <property type="entry name" value="PME_Inhibitor"/>
</dbReference>
<feature type="signal peptide" evidence="6">
    <location>
        <begin position="1"/>
        <end position="26"/>
    </location>
</feature>